<feature type="domain" description="Helicase ATP-binding" evidence="9">
    <location>
        <begin position="34"/>
        <end position="232"/>
    </location>
</feature>
<dbReference type="Gene3D" id="3.40.50.300">
    <property type="entry name" value="P-loop containing nucleotide triphosphate hydrolases"/>
    <property type="match status" value="2"/>
</dbReference>
<dbReference type="PROSITE" id="PS51192">
    <property type="entry name" value="HELICASE_ATP_BIND_1"/>
    <property type="match status" value="1"/>
</dbReference>
<dbReference type="InterPro" id="IPR001650">
    <property type="entry name" value="Helicase_C-like"/>
</dbReference>
<keyword evidence="3 11" id="KW-0378">Hydrolase</keyword>
<protein>
    <submittedName>
        <fullName evidence="11">DEAD/DEAH box helicase</fullName>
        <ecNumber evidence="11">3.6.4.-</ecNumber>
    </submittedName>
</protein>
<feature type="domain" description="Helicase C-terminal" evidence="10">
    <location>
        <begin position="272"/>
        <end position="419"/>
    </location>
</feature>
<evidence type="ECO:0000259" key="9">
    <source>
        <dbReference type="PROSITE" id="PS51192"/>
    </source>
</evidence>
<keyword evidence="7" id="KW-0234">DNA repair</keyword>
<keyword evidence="4 11" id="KW-0347">Helicase</keyword>
<dbReference type="Pfam" id="PF08494">
    <property type="entry name" value="DEAD_assoc"/>
    <property type="match status" value="1"/>
</dbReference>
<keyword evidence="2" id="KW-0227">DNA damage</keyword>
<keyword evidence="6" id="KW-0238">DNA-binding</keyword>
<dbReference type="EMBL" id="JBHSMJ010000006">
    <property type="protein sequence ID" value="MFC5447318.1"/>
    <property type="molecule type" value="Genomic_DNA"/>
</dbReference>
<dbReference type="Pfam" id="PF00271">
    <property type="entry name" value="Helicase_C"/>
    <property type="match status" value="1"/>
</dbReference>
<accession>A0ABW0K1N3</accession>
<gene>
    <name evidence="11" type="ORF">ACFPOG_03545</name>
</gene>
<dbReference type="InterPro" id="IPR052511">
    <property type="entry name" value="ATP-dep_Helicase"/>
</dbReference>
<keyword evidence="1" id="KW-0547">Nucleotide-binding</keyword>
<dbReference type="Pfam" id="PF23235">
    <property type="entry name" value="WHD_3rd_Lhr"/>
    <property type="match status" value="1"/>
</dbReference>
<dbReference type="PANTHER" id="PTHR47962:SF5">
    <property type="entry name" value="ATP-DEPENDENT HELICASE LHR-RELATED"/>
    <property type="match status" value="1"/>
</dbReference>
<dbReference type="Proteomes" id="UP001596044">
    <property type="component" value="Unassembled WGS sequence"/>
</dbReference>
<proteinExistence type="predicted"/>
<keyword evidence="8" id="KW-0413">Isomerase</keyword>
<dbReference type="InterPro" id="IPR027417">
    <property type="entry name" value="P-loop_NTPase"/>
</dbReference>
<dbReference type="PROSITE" id="PS51194">
    <property type="entry name" value="HELICASE_CTER"/>
    <property type="match status" value="1"/>
</dbReference>
<dbReference type="InterPro" id="IPR014001">
    <property type="entry name" value="Helicase_ATP-bd"/>
</dbReference>
<evidence type="ECO:0000256" key="7">
    <source>
        <dbReference type="ARBA" id="ARBA00023204"/>
    </source>
</evidence>
<dbReference type="InterPro" id="IPR013701">
    <property type="entry name" value="Lhr-like_DEAD/DEAH_assoc"/>
</dbReference>
<dbReference type="Pfam" id="PF23234">
    <property type="entry name" value="WHD_4th_Lhr"/>
    <property type="match status" value="1"/>
</dbReference>
<evidence type="ECO:0000256" key="4">
    <source>
        <dbReference type="ARBA" id="ARBA00022806"/>
    </source>
</evidence>
<comment type="caution">
    <text evidence="11">The sequence shown here is derived from an EMBL/GenBank/DDBJ whole genome shotgun (WGS) entry which is preliminary data.</text>
</comment>
<dbReference type="InterPro" id="IPR055368">
    <property type="entry name" value="WH3_Lhr"/>
</dbReference>
<evidence type="ECO:0000256" key="6">
    <source>
        <dbReference type="ARBA" id="ARBA00023125"/>
    </source>
</evidence>
<dbReference type="InterPro" id="IPR055367">
    <property type="entry name" value="WH4_Lhr"/>
</dbReference>
<dbReference type="EC" id="3.6.4.-" evidence="11"/>
<dbReference type="SMART" id="SM00490">
    <property type="entry name" value="HELICc"/>
    <property type="match status" value="1"/>
</dbReference>
<evidence type="ECO:0000256" key="3">
    <source>
        <dbReference type="ARBA" id="ARBA00022801"/>
    </source>
</evidence>
<dbReference type="RefSeq" id="WP_270884323.1">
    <property type="nucleotide sequence ID" value="NZ_JAQFVF010000068.1"/>
</dbReference>
<name>A0ABW0K1N3_9BACL</name>
<evidence type="ECO:0000313" key="11">
    <source>
        <dbReference type="EMBL" id="MFC5447318.1"/>
    </source>
</evidence>
<evidence type="ECO:0000256" key="1">
    <source>
        <dbReference type="ARBA" id="ARBA00022741"/>
    </source>
</evidence>
<dbReference type="Pfam" id="PF00270">
    <property type="entry name" value="DEAD"/>
    <property type="match status" value="1"/>
</dbReference>
<dbReference type="PANTHER" id="PTHR47962">
    <property type="entry name" value="ATP-DEPENDENT HELICASE LHR-RELATED-RELATED"/>
    <property type="match status" value="1"/>
</dbReference>
<sequence>MTHTTLEPYDFHPILNTWFTSRFGEPTDIQKQAWKKIIAGAHTLISSPTGSGKTLAALLPCLDTIVKRKTMPDYNAGVRVLVVTPLKALNNDIHDHLLHFIAEIETLAATEASESSFSWPGIKVGVRTGDTSQSTRASMLRQPPDVLVTTPESLYLLLTSPRAREMLRSVERIVVDEIHDLAADKRGMHLSLTLERLAAWCGRSVQRIGVSATQKPTWRVAQYLGGWEDVEPRKVEIVESRDEKRYELQVTMPEPAGPGADKEAIWTPLVVKLLQLMEGCSTTLVFANSRRLCERLTLRLNDHVGHEIARSHHGSVARDKRLEVERQLKAGDLRCLVATSSLELGIDVGHVDLVIQIDSPFSAAAGIQRIGRAGHAVGSDSRGVLLARSRSMLPELAVLSRRIAARDIEAIRIPRGSLDVLAQQVVAMAAMGDDLDVPRLERLLAQSDSFHELPREQWLAMLDVLAGLYPFVRPLIEWDRESGRLLPLAASQMAALTGAGTIPQSTAYPVHHSETGLHLGELDEEYIHESTVGDVFQLGTASWRIVRIRPERIYVREAENRFSEIPFWRGEGGGKTFELGIQTGAIWRELRDRLQIQSTSIEETRRQADLHVQEWLRETSFFDAEASNSLIHLIRSQMAVGTVPTDRTVAIETFLDEQQHAHYVLHSLFGRKLNRTWLMAIEPILKSHGHAILYSNAKENGIELIFPGFDDTLLPLIMSISFAQAEPRVIESVAASGMYAAAFQRLAETSLLLSRSFTRIPAWKKRLRTQELLKDALPFKERFPLFQEAMRVCLEDQVDIPHLKVVLDAIHAGEIQFAVHRNHFPSPLAAQFQADYVQQRLYESDALSRDLQIELLGFSRQMAADVFGDEAVRNAIDPQVLADEERKLAEMAGGVQDAQDLYRFLKEHGDATRVEMQTNGHTEEQVAVWMQELLARGAVRKVDLAGSERFFRSDEAEFYAKLAFSTEAQTFVLQRFADRQLSFTPHELALRYELPLEVVTTWTESAFQAQQITPAPFADPGTETLWTSSKVASRIIRLSLQTYRRNGEGIPSEAYVSHMPLLRKLAYRSDTAGIDALREIIRDLQGLYLPVSLWEAILFPARQPAYRKQDLDLLCSSGEVLWIGRKESDEKEGKIAFFLAESHLLYEPCLAAVQNRPVSHPELLGLLQTKGASFLSKLGIETGRAPSALLEELLQLVWDGRVANDQFTPLRLHALGPSKKPDKFQSGLGRWYALDSIASPVMDKDAAAVAWTHHLLERFGLLTKDLVAQMCPFPWDSIAVVLKQLEDWGLVVRGLFIANLPALQFATKDFIAQLQQAASVVRNGIDLRATDHTGISLINAVDPANPYGLIVPWPEINGISFARKGSNYLAFKGTKWQYWIENNGKRIYRLDQAATPEPTDLQATALELKGMFRMFVKQNQLRKLVIDSWNGVRIADAPEQEYLKLLGAEKDRTSYVLWPSQLG</sequence>
<evidence type="ECO:0000256" key="5">
    <source>
        <dbReference type="ARBA" id="ARBA00022840"/>
    </source>
</evidence>
<dbReference type="GO" id="GO:0004386">
    <property type="term" value="F:helicase activity"/>
    <property type="evidence" value="ECO:0007669"/>
    <property type="project" value="UniProtKB-KW"/>
</dbReference>
<dbReference type="Pfam" id="PF19306">
    <property type="entry name" value="WHD_Lhr"/>
    <property type="match status" value="1"/>
</dbReference>
<dbReference type="InterPro" id="IPR011545">
    <property type="entry name" value="DEAD/DEAH_box_helicase_dom"/>
</dbReference>
<evidence type="ECO:0000256" key="8">
    <source>
        <dbReference type="ARBA" id="ARBA00023235"/>
    </source>
</evidence>
<evidence type="ECO:0000256" key="2">
    <source>
        <dbReference type="ARBA" id="ARBA00022763"/>
    </source>
</evidence>
<reference evidence="12" key="1">
    <citation type="journal article" date="2019" name="Int. J. Syst. Evol. Microbiol.">
        <title>The Global Catalogue of Microorganisms (GCM) 10K type strain sequencing project: providing services to taxonomists for standard genome sequencing and annotation.</title>
        <authorList>
            <consortium name="The Broad Institute Genomics Platform"/>
            <consortium name="The Broad Institute Genome Sequencing Center for Infectious Disease"/>
            <person name="Wu L."/>
            <person name="Ma J."/>
        </authorList>
    </citation>
    <scope>NUCLEOTIDE SEQUENCE [LARGE SCALE GENOMIC DNA]</scope>
    <source>
        <strain evidence="12">KACC 11904</strain>
    </source>
</reference>
<dbReference type="SMART" id="SM00487">
    <property type="entry name" value="DEXDc"/>
    <property type="match status" value="1"/>
</dbReference>
<evidence type="ECO:0000259" key="10">
    <source>
        <dbReference type="PROSITE" id="PS51194"/>
    </source>
</evidence>
<dbReference type="InterPro" id="IPR045628">
    <property type="entry name" value="Lhr_WH_dom"/>
</dbReference>
<organism evidence="11 12">
    <name type="scientific">Paenibacillus aestuarii</name>
    <dbReference type="NCBI Taxonomy" id="516965"/>
    <lineage>
        <taxon>Bacteria</taxon>
        <taxon>Bacillati</taxon>
        <taxon>Bacillota</taxon>
        <taxon>Bacilli</taxon>
        <taxon>Bacillales</taxon>
        <taxon>Paenibacillaceae</taxon>
        <taxon>Paenibacillus</taxon>
    </lineage>
</organism>
<keyword evidence="5" id="KW-0067">ATP-binding</keyword>
<dbReference type="SUPFAM" id="SSF52540">
    <property type="entry name" value="P-loop containing nucleoside triphosphate hydrolases"/>
    <property type="match status" value="1"/>
</dbReference>
<evidence type="ECO:0000313" key="12">
    <source>
        <dbReference type="Proteomes" id="UP001596044"/>
    </source>
</evidence>
<keyword evidence="12" id="KW-1185">Reference proteome</keyword>
<dbReference type="GO" id="GO:0016787">
    <property type="term" value="F:hydrolase activity"/>
    <property type="evidence" value="ECO:0007669"/>
    <property type="project" value="UniProtKB-KW"/>
</dbReference>